<keyword evidence="2" id="KW-1185">Reference proteome</keyword>
<proteinExistence type="predicted"/>
<dbReference type="PANTHER" id="PTHR42791">
    <property type="entry name" value="GNAT FAMILY ACETYLTRANSFERASE"/>
    <property type="match status" value="1"/>
</dbReference>
<protein>
    <recommendedName>
        <fullName evidence="3">Acetyltransferase</fullName>
    </recommendedName>
</protein>
<accession>E5XLS0</accession>
<dbReference type="AlphaFoldDB" id="E5XLS0"/>
<comment type="caution">
    <text evidence="1">The sequence shown here is derived from an EMBL/GenBank/DDBJ whole genome shotgun (WGS) entry which is preliminary data.</text>
</comment>
<dbReference type="SUPFAM" id="SSF55729">
    <property type="entry name" value="Acyl-CoA N-acyltransferases (Nat)"/>
    <property type="match status" value="1"/>
</dbReference>
<dbReference type="RefSeq" id="WP_007467395.1">
    <property type="nucleotide sequence ID" value="NZ_KI391954.1"/>
</dbReference>
<dbReference type="eggNOG" id="COG3153">
    <property type="taxonomic scope" value="Bacteria"/>
</dbReference>
<evidence type="ECO:0008006" key="3">
    <source>
        <dbReference type="Google" id="ProtNLM"/>
    </source>
</evidence>
<sequence length="189" mass="20878">MTQIILPIGKTNRKAAHRVLATAFARDPVIRWTVADPRRDEAVFRALDLAMHGADEGSDLLYEDGVAVGAAFWDPPGFTPPLTQTLRAVPVLMGALRARLYRGGAFAATVMRHRPREPHWYLAAIGATASGRGFGSALLRHRLDQIEGPAYLESSNILNNPLYERFGFQVVAEIKLPFGGPSMWAMRRE</sequence>
<dbReference type="InterPro" id="IPR016181">
    <property type="entry name" value="Acyl_CoA_acyltransferase"/>
</dbReference>
<dbReference type="STRING" id="679197.HMPREF9336_00439"/>
<reference evidence="1 2" key="1">
    <citation type="journal article" date="2011" name="Stand. Genomic Sci.">
        <title>High quality draft genome sequence of Segniliparus rugosus CDC 945(T)= (ATCC BAA-974(T)).</title>
        <authorList>
            <person name="Earl A.M."/>
            <person name="Desjardins C.A."/>
            <person name="Fitzgerald M.G."/>
            <person name="Arachchi H.M."/>
            <person name="Zeng Q."/>
            <person name="Mehta T."/>
            <person name="Griggs A."/>
            <person name="Birren B.W."/>
            <person name="Toney N.C."/>
            <person name="Carr J."/>
            <person name="Posey J."/>
            <person name="Butler W.R."/>
        </authorList>
    </citation>
    <scope>NUCLEOTIDE SEQUENCE [LARGE SCALE GENOMIC DNA]</scope>
    <source>
        <strain evidence="2">ATCC BAA-974 / DSM 45345 / CCUG 50838 / CIP 108380 / JCM 13579 / CDC 945</strain>
    </source>
</reference>
<dbReference type="OrthoDB" id="7057833at2"/>
<dbReference type="EMBL" id="ACZI02000003">
    <property type="protein sequence ID" value="EFV14748.1"/>
    <property type="molecule type" value="Genomic_DNA"/>
</dbReference>
<dbReference type="InterPro" id="IPR052523">
    <property type="entry name" value="Trichothecene_AcTrans"/>
</dbReference>
<dbReference type="PANTHER" id="PTHR42791:SF1">
    <property type="entry name" value="N-ACETYLTRANSFERASE DOMAIN-CONTAINING PROTEIN"/>
    <property type="match status" value="1"/>
</dbReference>
<dbReference type="Gene3D" id="3.40.630.30">
    <property type="match status" value="1"/>
</dbReference>
<evidence type="ECO:0000313" key="1">
    <source>
        <dbReference type="EMBL" id="EFV14748.1"/>
    </source>
</evidence>
<evidence type="ECO:0000313" key="2">
    <source>
        <dbReference type="Proteomes" id="UP000004816"/>
    </source>
</evidence>
<dbReference type="Proteomes" id="UP000004816">
    <property type="component" value="Unassembled WGS sequence"/>
</dbReference>
<name>E5XLS0_SEGRC</name>
<gene>
    <name evidence="1" type="ORF">HMPREF9336_00439</name>
</gene>
<organism evidence="1 2">
    <name type="scientific">Segniliparus rugosus (strain ATCC BAA-974 / DSM 45345 / CCUG 50838 / CIP 108380 / JCM 13579 / CDC 945)</name>
    <dbReference type="NCBI Taxonomy" id="679197"/>
    <lineage>
        <taxon>Bacteria</taxon>
        <taxon>Bacillati</taxon>
        <taxon>Actinomycetota</taxon>
        <taxon>Actinomycetes</taxon>
        <taxon>Mycobacteriales</taxon>
        <taxon>Segniliparaceae</taxon>
        <taxon>Segniliparus</taxon>
    </lineage>
</organism>
<dbReference type="HOGENOM" id="CLU_060131_7_2_11"/>